<evidence type="ECO:0000313" key="2">
    <source>
        <dbReference type="Proteomes" id="UP000472380"/>
    </source>
</evidence>
<accession>A0A6L8Q8M1</accession>
<protein>
    <submittedName>
        <fullName evidence="1">Uncharacterized protein</fullName>
    </submittedName>
</protein>
<dbReference type="AlphaFoldDB" id="A0A6L8Q8M1"/>
<evidence type="ECO:0000313" key="1">
    <source>
        <dbReference type="EMBL" id="MZG28924.1"/>
    </source>
</evidence>
<gene>
    <name evidence="1" type="ORF">FM068_10090</name>
</gene>
<proteinExistence type="predicted"/>
<dbReference type="RefSeq" id="WP_161128339.1">
    <property type="nucleotide sequence ID" value="NZ_JAPJOI010000009.1"/>
</dbReference>
<sequence>MADFMEVVNLRDEARNLKGLSDCDKLFQYAQELWEESKSDGERYAAITGLEAAMFHGDAPQSEAASIIEEAYREGKGVDGSPLEAIAWHAVAERDMYTLRKYITVLYEERRIRELVQWLDLTSSLGSTRAMAALPGVANLYAEMMFEMGDEKEAVFVAERGMRCIEKLFAIEKEETALKGTSSALGESTREQFEKLREELRLIQGNSYRDLYLHERSKDAATANLFCFEAYRCYEAVNGFKSEMLTAYLDIATKEDEKIDRAIKFLEKRLRGQTKRYFEELQACNSSNCLRWGSYLAAYYAFSFVESEPAYAYELFSVAADNGIEFAQEQLGNFKKNFFGKVVYSG</sequence>
<organism evidence="1 2">
    <name type="scientific">Adlercreutzia equolifaciens</name>
    <dbReference type="NCBI Taxonomy" id="446660"/>
    <lineage>
        <taxon>Bacteria</taxon>
        <taxon>Bacillati</taxon>
        <taxon>Actinomycetota</taxon>
        <taxon>Coriobacteriia</taxon>
        <taxon>Eggerthellales</taxon>
        <taxon>Eggerthellaceae</taxon>
        <taxon>Adlercreutzia</taxon>
    </lineage>
</organism>
<dbReference type="Proteomes" id="UP000472380">
    <property type="component" value="Unassembled WGS sequence"/>
</dbReference>
<reference evidence="1 2" key="1">
    <citation type="submission" date="2019-07" db="EMBL/GenBank/DDBJ databases">
        <title>Draft genome sequence of Adlercreutzia equolifaciens IPLA 37004, a human intestinal strain that does not produces equol from daidzein.</title>
        <authorList>
            <person name="Vazquez L."/>
            <person name="Florez A.B."/>
            <person name="Mayo B."/>
        </authorList>
    </citation>
    <scope>NUCLEOTIDE SEQUENCE [LARGE SCALE GENOMIC DNA]</scope>
    <source>
        <strain evidence="1 2">IPLA 37004</strain>
    </source>
</reference>
<name>A0A6L8Q8M1_9ACTN</name>
<comment type="caution">
    <text evidence="1">The sequence shown here is derived from an EMBL/GenBank/DDBJ whole genome shotgun (WGS) entry which is preliminary data.</text>
</comment>
<dbReference type="EMBL" id="VJNE01000027">
    <property type="protein sequence ID" value="MZG28924.1"/>
    <property type="molecule type" value="Genomic_DNA"/>
</dbReference>